<dbReference type="Gene3D" id="3.30.530.50">
    <property type="match status" value="1"/>
</dbReference>
<dbReference type="OrthoDB" id="5686855at2"/>
<accession>A0A4Q0YL30</accession>
<feature type="signal peptide" evidence="1">
    <location>
        <begin position="1"/>
        <end position="24"/>
    </location>
</feature>
<dbReference type="InterPro" id="IPR042268">
    <property type="entry name" value="BamC_C"/>
</dbReference>
<keyword evidence="1" id="KW-0732">Signal</keyword>
<dbReference type="InterPro" id="IPR010653">
    <property type="entry name" value="NlpB/DapX"/>
</dbReference>
<dbReference type="EMBL" id="PEIB01000037">
    <property type="protein sequence ID" value="RXJ71450.1"/>
    <property type="molecule type" value="Genomic_DNA"/>
</dbReference>
<gene>
    <name evidence="2" type="ORF">CS022_20955</name>
</gene>
<comment type="caution">
    <text evidence="2">The sequence shown here is derived from an EMBL/GenBank/DDBJ whole genome shotgun (WGS) entry which is preliminary data.</text>
</comment>
<dbReference type="Gene3D" id="3.30.310.170">
    <property type="entry name" value="Outer membrane protein assembly factor BamC"/>
    <property type="match status" value="1"/>
</dbReference>
<feature type="chain" id="PRO_5020241441" evidence="1">
    <location>
        <begin position="25"/>
        <end position="330"/>
    </location>
</feature>
<organism evidence="2 3">
    <name type="scientific">Veronia nyctiphanis</name>
    <dbReference type="NCBI Taxonomy" id="1278244"/>
    <lineage>
        <taxon>Bacteria</taxon>
        <taxon>Pseudomonadati</taxon>
        <taxon>Pseudomonadota</taxon>
        <taxon>Gammaproteobacteria</taxon>
        <taxon>Vibrionales</taxon>
        <taxon>Vibrionaceae</taxon>
        <taxon>Veronia</taxon>
    </lineage>
</organism>
<keyword evidence="3" id="KW-1185">Reference proteome</keyword>
<reference evidence="2 3" key="1">
    <citation type="submission" date="2017-10" db="EMBL/GenBank/DDBJ databases">
        <title>Nyctiphanis sp. nov., isolated from the stomach of the euphausiid Nyctiphanes simplex (Hansen, 1911) in the Gulf of California.</title>
        <authorList>
            <person name="Gomez-Gil B."/>
            <person name="Aguilar-Mendez M."/>
            <person name="Lopez-Cortes A."/>
            <person name="Gomez-Gutierrez J."/>
            <person name="Roque A."/>
            <person name="Lang E."/>
            <person name="Gonzalez-Castillo A."/>
        </authorList>
    </citation>
    <scope>NUCLEOTIDE SEQUENCE [LARGE SCALE GENOMIC DNA]</scope>
    <source>
        <strain evidence="2 3">CAIM 600</strain>
    </source>
</reference>
<dbReference type="PROSITE" id="PS51257">
    <property type="entry name" value="PROKAR_LIPOPROTEIN"/>
    <property type="match status" value="1"/>
</dbReference>
<protein>
    <submittedName>
        <fullName evidence="2">Outer membrane protein assembly factor BamC</fullName>
    </submittedName>
</protein>
<evidence type="ECO:0000256" key="1">
    <source>
        <dbReference type="SAM" id="SignalP"/>
    </source>
</evidence>
<dbReference type="Proteomes" id="UP000290287">
    <property type="component" value="Unassembled WGS sequence"/>
</dbReference>
<evidence type="ECO:0000313" key="2">
    <source>
        <dbReference type="EMBL" id="RXJ71450.1"/>
    </source>
</evidence>
<dbReference type="AlphaFoldDB" id="A0A4Q0YL30"/>
<evidence type="ECO:0000313" key="3">
    <source>
        <dbReference type="Proteomes" id="UP000290287"/>
    </source>
</evidence>
<dbReference type="Pfam" id="PF06804">
    <property type="entry name" value="Lipoprotein_18"/>
    <property type="match status" value="1"/>
</dbReference>
<sequence>MKPIFKLSASVVILSLAGCAGGVADKHQAKDDFSYLETPPLIDLTALPNQQSAAPSAFKVPSGNFPGEFGAGVDIRPPLQVLGTIPGARIVNDRRGVTLWVDTDKKSDRLWRTATELAANEQFTVRSQNSEEIETDWVKWPNGGASEARYMISKLSSNKRYGLRLDVIEWQNSDKGAPNQSVRQSFNARMANLITEGYDASVRAEARERAVALNKNIPITLGKDRGGLPVIIARAPYDIVWERLPGILELIGFEVEYRNRSQGTINAEFEAQTSSFGRTLATANLNLNAVNTYCCWVTSVTEHLSMSLILKVNRSVNRHYQIWCLCSRRV</sequence>
<proteinExistence type="predicted"/>
<name>A0A4Q0YL30_9GAMM</name>